<proteinExistence type="inferred from homology"/>
<dbReference type="FunFam" id="3.40.50.300:FF:000133">
    <property type="entry name" value="Spermidine/putrescine import ATP-binding protein PotA"/>
    <property type="match status" value="1"/>
</dbReference>
<comment type="catalytic activity">
    <reaction evidence="7">
        <text>ATP + H2O + polyamine-[polyamine-binding protein]Side 1 = ADP + phosphate + polyamineSide 2 + [polyamine-binding protein]Side 1.</text>
        <dbReference type="EC" id="7.6.2.11"/>
    </reaction>
</comment>
<evidence type="ECO:0000313" key="10">
    <source>
        <dbReference type="Proteomes" id="UP000198847"/>
    </source>
</evidence>
<dbReference type="GO" id="GO:0005524">
    <property type="term" value="F:ATP binding"/>
    <property type="evidence" value="ECO:0007669"/>
    <property type="project" value="UniProtKB-KW"/>
</dbReference>
<dbReference type="InterPro" id="IPR003593">
    <property type="entry name" value="AAA+_ATPase"/>
</dbReference>
<evidence type="ECO:0000256" key="6">
    <source>
        <dbReference type="ARBA" id="ARBA00023136"/>
    </source>
</evidence>
<dbReference type="InterPro" id="IPR017871">
    <property type="entry name" value="ABC_transporter-like_CS"/>
</dbReference>
<evidence type="ECO:0000256" key="1">
    <source>
        <dbReference type="ARBA" id="ARBA00022448"/>
    </source>
</evidence>
<dbReference type="Proteomes" id="UP000198847">
    <property type="component" value="Unassembled WGS sequence"/>
</dbReference>
<keyword evidence="1 7" id="KW-0813">Transport</keyword>
<comment type="function">
    <text evidence="7">Part of the ABC transporter complex PotABCD involved in spermidine/putrescine import. Responsible for energy coupling to the transport system.</text>
</comment>
<name>A0A1H8TFU9_9FIRM</name>
<dbReference type="PROSITE" id="PS50893">
    <property type="entry name" value="ABC_TRANSPORTER_2"/>
    <property type="match status" value="1"/>
</dbReference>
<keyword evidence="6 7" id="KW-0472">Membrane</keyword>
<dbReference type="Gene3D" id="3.40.50.300">
    <property type="entry name" value="P-loop containing nucleotide triphosphate hydrolases"/>
    <property type="match status" value="1"/>
</dbReference>
<dbReference type="InterPro" id="IPR008995">
    <property type="entry name" value="Mo/tungstate-bd_C_term_dom"/>
</dbReference>
<keyword evidence="4 7" id="KW-0067">ATP-binding</keyword>
<protein>
    <recommendedName>
        <fullName evidence="7">Spermidine/putrescine import ATP-binding protein PotA</fullName>
        <ecNumber evidence="7">7.6.2.11</ecNumber>
    </recommendedName>
</protein>
<keyword evidence="5 7" id="KW-1278">Translocase</keyword>
<evidence type="ECO:0000256" key="3">
    <source>
        <dbReference type="ARBA" id="ARBA00022741"/>
    </source>
</evidence>
<dbReference type="GO" id="GO:0016887">
    <property type="term" value="F:ATP hydrolysis activity"/>
    <property type="evidence" value="ECO:0007669"/>
    <property type="project" value="InterPro"/>
</dbReference>
<evidence type="ECO:0000256" key="5">
    <source>
        <dbReference type="ARBA" id="ARBA00022967"/>
    </source>
</evidence>
<dbReference type="STRING" id="112903.SAMN04490178_106155"/>
<sequence>MPDNMVQLVNVVKEFEDNVAVNDLSIDIRRGEFLTLLGPSGCGKTTALRMIAGFEQPTRGEIYLDGENVVGRPPYKRVVNTVFQNYALFPHMNVAENIAFGLKMKKMAKAEINEQVTRMLSLVQLEAYGERRPNQLSGGQRQRVAIARALATNPKVLLLDEPLGALDLKLRKQMQLELKHLQQRLGITFIFVTHDQEEALIMSDRIGVMHRGRLDQLGTPSEIYDKPRTIFVADFIGETNLFSTVVTKWDGNTAYVDVEGCGVPVDGTGLRAGEAVTLSVRPERIRLSSKPEPGFFYLQARLKERIFVGTALKTVLVLPTGTEVVVSEQALAPVISEQDEYYVTWNMEAAVVIKTE</sequence>
<dbReference type="SUPFAM" id="SSF50331">
    <property type="entry name" value="MOP-like"/>
    <property type="match status" value="1"/>
</dbReference>
<dbReference type="GO" id="GO:0015594">
    <property type="term" value="F:ABC-type putrescine transporter activity"/>
    <property type="evidence" value="ECO:0007669"/>
    <property type="project" value="InterPro"/>
</dbReference>
<dbReference type="Pfam" id="PF08402">
    <property type="entry name" value="TOBE_2"/>
    <property type="match status" value="1"/>
</dbReference>
<dbReference type="PANTHER" id="PTHR42781:SF4">
    <property type="entry name" value="SPERMIDINE_PUTRESCINE IMPORT ATP-BINDING PROTEIN POTA"/>
    <property type="match status" value="1"/>
</dbReference>
<dbReference type="InterPro" id="IPR003439">
    <property type="entry name" value="ABC_transporter-like_ATP-bd"/>
</dbReference>
<dbReference type="EMBL" id="FODY01000006">
    <property type="protein sequence ID" value="SEO89636.1"/>
    <property type="molecule type" value="Genomic_DNA"/>
</dbReference>
<dbReference type="InterPro" id="IPR005893">
    <property type="entry name" value="PotA-like"/>
</dbReference>
<dbReference type="GO" id="GO:0043190">
    <property type="term" value="C:ATP-binding cassette (ABC) transporter complex"/>
    <property type="evidence" value="ECO:0007669"/>
    <property type="project" value="InterPro"/>
</dbReference>
<dbReference type="InterPro" id="IPR050093">
    <property type="entry name" value="ABC_SmlMolc_Importer"/>
</dbReference>
<dbReference type="SMART" id="SM00382">
    <property type="entry name" value="AAA"/>
    <property type="match status" value="1"/>
</dbReference>
<comment type="subunit">
    <text evidence="7">The complex is composed of two ATP-binding proteins (PotA), two transmembrane proteins (PotB and PotC) and a solute-binding protein (PotD).</text>
</comment>
<keyword evidence="3 7" id="KW-0547">Nucleotide-binding</keyword>
<dbReference type="InterPro" id="IPR027417">
    <property type="entry name" value="P-loop_NTPase"/>
</dbReference>
<dbReference type="NCBIfam" id="TIGR01187">
    <property type="entry name" value="potA"/>
    <property type="match status" value="1"/>
</dbReference>
<dbReference type="Gene3D" id="2.40.50.100">
    <property type="match status" value="1"/>
</dbReference>
<evidence type="ECO:0000313" key="9">
    <source>
        <dbReference type="EMBL" id="SEO89636.1"/>
    </source>
</evidence>
<evidence type="ECO:0000256" key="2">
    <source>
        <dbReference type="ARBA" id="ARBA00022475"/>
    </source>
</evidence>
<accession>A0A1H8TFU9</accession>
<dbReference type="Pfam" id="PF00005">
    <property type="entry name" value="ABC_tran"/>
    <property type="match status" value="1"/>
</dbReference>
<dbReference type="RefSeq" id="WP_281246118.1">
    <property type="nucleotide sequence ID" value="NZ_FODY01000006.1"/>
</dbReference>
<comment type="similarity">
    <text evidence="7">Belongs to the ABC transporter superfamily. Spermidine/putrescine importer (TC 3.A.1.11.1) family.</text>
</comment>
<reference evidence="9 10" key="1">
    <citation type="submission" date="2016-10" db="EMBL/GenBank/DDBJ databases">
        <authorList>
            <person name="de Groot N.N."/>
        </authorList>
    </citation>
    <scope>NUCLEOTIDE SEQUENCE [LARGE SCALE GENOMIC DNA]</scope>
    <source>
        <strain evidence="9 10">DSM 13305</strain>
    </source>
</reference>
<dbReference type="PROSITE" id="PS00211">
    <property type="entry name" value="ABC_TRANSPORTER_1"/>
    <property type="match status" value="1"/>
</dbReference>
<evidence type="ECO:0000256" key="7">
    <source>
        <dbReference type="RuleBase" id="RU364083"/>
    </source>
</evidence>
<keyword evidence="10" id="KW-1185">Reference proteome</keyword>
<keyword evidence="2 7" id="KW-1003">Cell membrane</keyword>
<dbReference type="InterPro" id="IPR013611">
    <property type="entry name" value="Transp-assoc_OB_typ2"/>
</dbReference>
<dbReference type="InterPro" id="IPR017879">
    <property type="entry name" value="PotA_ATP-bd"/>
</dbReference>
<dbReference type="PANTHER" id="PTHR42781">
    <property type="entry name" value="SPERMIDINE/PUTRESCINE IMPORT ATP-BINDING PROTEIN POTA"/>
    <property type="match status" value="1"/>
</dbReference>
<organism evidence="9 10">
    <name type="scientific">Propionispora vibrioides</name>
    <dbReference type="NCBI Taxonomy" id="112903"/>
    <lineage>
        <taxon>Bacteria</taxon>
        <taxon>Bacillati</taxon>
        <taxon>Bacillota</taxon>
        <taxon>Negativicutes</taxon>
        <taxon>Selenomonadales</taxon>
        <taxon>Sporomusaceae</taxon>
        <taxon>Propionispora</taxon>
    </lineage>
</organism>
<gene>
    <name evidence="7" type="primary">potA</name>
    <name evidence="9" type="ORF">SAMN04490178_106155</name>
</gene>
<evidence type="ECO:0000256" key="4">
    <source>
        <dbReference type="ARBA" id="ARBA00022840"/>
    </source>
</evidence>
<dbReference type="AlphaFoldDB" id="A0A1H8TFU9"/>
<dbReference type="SUPFAM" id="SSF52540">
    <property type="entry name" value="P-loop containing nucleoside triphosphate hydrolases"/>
    <property type="match status" value="1"/>
</dbReference>
<evidence type="ECO:0000259" key="8">
    <source>
        <dbReference type="PROSITE" id="PS50893"/>
    </source>
</evidence>
<dbReference type="EC" id="7.6.2.11" evidence="7"/>
<feature type="domain" description="ABC transporter" evidence="8">
    <location>
        <begin position="6"/>
        <end position="236"/>
    </location>
</feature>
<dbReference type="CDD" id="cd03300">
    <property type="entry name" value="ABC_PotA_N"/>
    <property type="match status" value="1"/>
</dbReference>